<feature type="transmembrane region" description="Helical" evidence="1">
    <location>
        <begin position="172"/>
        <end position="191"/>
    </location>
</feature>
<reference evidence="3 4" key="1">
    <citation type="submission" date="2014-03" db="EMBL/GenBank/DDBJ databases">
        <title>Genomics of Bifidobacteria.</title>
        <authorList>
            <person name="Ventura M."/>
            <person name="Milani C."/>
            <person name="Lugli G.A."/>
        </authorList>
    </citation>
    <scope>NUCLEOTIDE SEQUENCE [LARGE SCALE GENOMIC DNA]</scope>
    <source>
        <strain evidence="3 4">LMG 21589</strain>
    </source>
</reference>
<dbReference type="InterPro" id="IPR036938">
    <property type="entry name" value="PAP2/HPO_sf"/>
</dbReference>
<keyword evidence="1" id="KW-0812">Transmembrane</keyword>
<dbReference type="Pfam" id="PF01569">
    <property type="entry name" value="PAP2"/>
    <property type="match status" value="1"/>
</dbReference>
<dbReference type="AlphaFoldDB" id="A0A087DJ38"/>
<evidence type="ECO:0000313" key="4">
    <source>
        <dbReference type="Proteomes" id="UP000029033"/>
    </source>
</evidence>
<feature type="transmembrane region" description="Helical" evidence="1">
    <location>
        <begin position="211"/>
        <end position="230"/>
    </location>
</feature>
<keyword evidence="1" id="KW-0472">Membrane</keyword>
<name>A0A087DJ38_9BIFI</name>
<dbReference type="EMBL" id="JGZO01000002">
    <property type="protein sequence ID" value="KFI95538.1"/>
    <property type="molecule type" value="Genomic_DNA"/>
</dbReference>
<feature type="transmembrane region" description="Helical" evidence="1">
    <location>
        <begin position="341"/>
        <end position="361"/>
    </location>
</feature>
<protein>
    <submittedName>
        <fullName evidence="3">ABC transporter</fullName>
    </submittedName>
</protein>
<feature type="transmembrane region" description="Helical" evidence="1">
    <location>
        <begin position="301"/>
        <end position="321"/>
    </location>
</feature>
<dbReference type="STRING" id="158787.BSCA_0569"/>
<feature type="transmembrane region" description="Helical" evidence="1">
    <location>
        <begin position="264"/>
        <end position="281"/>
    </location>
</feature>
<proteinExistence type="predicted"/>
<gene>
    <name evidence="3" type="ORF">BSCA_0569</name>
</gene>
<dbReference type="Proteomes" id="UP000029033">
    <property type="component" value="Unassembled WGS sequence"/>
</dbReference>
<dbReference type="InterPro" id="IPR000326">
    <property type="entry name" value="PAP2/HPO"/>
</dbReference>
<dbReference type="SMART" id="SM00014">
    <property type="entry name" value="acidPPc"/>
    <property type="match status" value="1"/>
</dbReference>
<evidence type="ECO:0000313" key="3">
    <source>
        <dbReference type="EMBL" id="KFI95538.1"/>
    </source>
</evidence>
<keyword evidence="4" id="KW-1185">Reference proteome</keyword>
<organism evidence="3 4">
    <name type="scientific">Bifidobacterium scardovii</name>
    <dbReference type="NCBI Taxonomy" id="158787"/>
    <lineage>
        <taxon>Bacteria</taxon>
        <taxon>Bacillati</taxon>
        <taxon>Actinomycetota</taxon>
        <taxon>Actinomycetes</taxon>
        <taxon>Bifidobacteriales</taxon>
        <taxon>Bifidobacteriaceae</taxon>
        <taxon>Bifidobacterium</taxon>
    </lineage>
</organism>
<dbReference type="Gene3D" id="1.20.144.10">
    <property type="entry name" value="Phosphatidic acid phosphatase type 2/haloperoxidase"/>
    <property type="match status" value="1"/>
</dbReference>
<evidence type="ECO:0000259" key="2">
    <source>
        <dbReference type="SMART" id="SM00014"/>
    </source>
</evidence>
<accession>A0A087DJ38</accession>
<feature type="transmembrane region" description="Helical" evidence="1">
    <location>
        <begin position="146"/>
        <end position="165"/>
    </location>
</feature>
<feature type="domain" description="Phosphatidic acid phosphatase type 2/haloperoxidase" evidence="2">
    <location>
        <begin position="145"/>
        <end position="279"/>
    </location>
</feature>
<comment type="caution">
    <text evidence="3">The sequence shown here is derived from an EMBL/GenBank/DDBJ whole genome shotgun (WGS) entry which is preliminary data.</text>
</comment>
<sequence>MLAGAGAGIDTGAGAGRGTGAAAPAPLPPVFTPMAPATGEARPSAAPAFGAMAGAGSGVDAGLERGLAKLDPLTVRPRVSSRVLCVVFGTLLLALAAGVWWLGVRTETGQSYDEIVVTGFQDALPEWLASMLDPFVRQNSHTVLPIPLNMTVILSLLIGVIALVVMIVRRRWWLIGQSAAIVALCYAASRLKDTLPRPFLINTDTPHANSAPSGHMILAATAVTILLIVVPRVWRAVCALIAAAYMLVIGLSVIAGGWHRPTDVVMAILLVGGIALLALACTRTSGMDDPGRRVSSMSVQIVGSVMITAGLLACAYAAYVIWQIEPGLELSAQWSQSGSHLSTVVGVAGVALLVGGLALAMRQLTASPLSRIGLIGAPPAPPRR</sequence>
<feature type="transmembrane region" description="Helical" evidence="1">
    <location>
        <begin position="83"/>
        <end position="103"/>
    </location>
</feature>
<dbReference type="CDD" id="cd01610">
    <property type="entry name" value="PAP2_like"/>
    <property type="match status" value="1"/>
</dbReference>
<dbReference type="eggNOG" id="COG0671">
    <property type="taxonomic scope" value="Bacteria"/>
</dbReference>
<keyword evidence="1" id="KW-1133">Transmembrane helix</keyword>
<evidence type="ECO:0000256" key="1">
    <source>
        <dbReference type="SAM" id="Phobius"/>
    </source>
</evidence>
<feature type="transmembrane region" description="Helical" evidence="1">
    <location>
        <begin position="237"/>
        <end position="258"/>
    </location>
</feature>
<dbReference type="SUPFAM" id="SSF48317">
    <property type="entry name" value="Acid phosphatase/Vanadium-dependent haloperoxidase"/>
    <property type="match status" value="1"/>
</dbReference>